<evidence type="ECO:0000313" key="1">
    <source>
        <dbReference type="EMBL" id="KAE9404150.1"/>
    </source>
</evidence>
<proteinExistence type="predicted"/>
<protein>
    <submittedName>
        <fullName evidence="1">Uncharacterized protein</fullName>
    </submittedName>
</protein>
<reference evidence="1" key="1">
    <citation type="journal article" date="2019" name="Environ. Microbiol.">
        <title>Fungal ecological strategies reflected in gene transcription - a case study of two litter decomposers.</title>
        <authorList>
            <person name="Barbi F."/>
            <person name="Kohler A."/>
            <person name="Barry K."/>
            <person name="Baskaran P."/>
            <person name="Daum C."/>
            <person name="Fauchery L."/>
            <person name="Ihrmark K."/>
            <person name="Kuo A."/>
            <person name="LaButti K."/>
            <person name="Lipzen A."/>
            <person name="Morin E."/>
            <person name="Grigoriev I.V."/>
            <person name="Henrissat B."/>
            <person name="Lindahl B."/>
            <person name="Martin F."/>
        </authorList>
    </citation>
    <scope>NUCLEOTIDE SEQUENCE</scope>
    <source>
        <strain evidence="1">JB14</strain>
    </source>
</reference>
<keyword evidence="2" id="KW-1185">Reference proteome</keyword>
<dbReference type="Proteomes" id="UP000799118">
    <property type="component" value="Unassembled WGS sequence"/>
</dbReference>
<evidence type="ECO:0000313" key="2">
    <source>
        <dbReference type="Proteomes" id="UP000799118"/>
    </source>
</evidence>
<organism evidence="1 2">
    <name type="scientific">Gymnopus androsaceus JB14</name>
    <dbReference type="NCBI Taxonomy" id="1447944"/>
    <lineage>
        <taxon>Eukaryota</taxon>
        <taxon>Fungi</taxon>
        <taxon>Dikarya</taxon>
        <taxon>Basidiomycota</taxon>
        <taxon>Agaricomycotina</taxon>
        <taxon>Agaricomycetes</taxon>
        <taxon>Agaricomycetidae</taxon>
        <taxon>Agaricales</taxon>
        <taxon>Marasmiineae</taxon>
        <taxon>Omphalotaceae</taxon>
        <taxon>Gymnopus</taxon>
    </lineage>
</organism>
<gene>
    <name evidence="1" type="ORF">BT96DRAFT_440507</name>
</gene>
<name>A0A6A4I2E2_9AGAR</name>
<dbReference type="AlphaFoldDB" id="A0A6A4I2E2"/>
<accession>A0A6A4I2E2</accession>
<dbReference type="EMBL" id="ML769419">
    <property type="protein sequence ID" value="KAE9404150.1"/>
    <property type="molecule type" value="Genomic_DNA"/>
</dbReference>
<sequence>MRRLMRLFHFIPAIVSIKKTVAIGFMVPTTWKGTDITMSAADRQSTITGAIQEMLGNETTAPSNDFFSIIAMYDLYSNTTSFQEPVTTYFTNNPFKSEQFLMAQ</sequence>